<dbReference type="Proteomes" id="UP000320762">
    <property type="component" value="Unassembled WGS sequence"/>
</dbReference>
<evidence type="ECO:0000256" key="3">
    <source>
        <dbReference type="RuleBase" id="RU361235"/>
    </source>
</evidence>
<evidence type="ECO:0000259" key="4">
    <source>
        <dbReference type="Pfam" id="PF00135"/>
    </source>
</evidence>
<dbReference type="Pfam" id="PF00135">
    <property type="entry name" value="COesterase"/>
    <property type="match status" value="1"/>
</dbReference>
<keyword evidence="3" id="KW-0732">Signal</keyword>
<reference evidence="5 6" key="1">
    <citation type="journal article" date="2019" name="New Phytol.">
        <title>Comparative genomics reveals unique wood-decay strategies and fruiting body development in the Schizophyllaceae.</title>
        <authorList>
            <person name="Almasi E."/>
            <person name="Sahu N."/>
            <person name="Krizsan K."/>
            <person name="Balint B."/>
            <person name="Kovacs G.M."/>
            <person name="Kiss B."/>
            <person name="Cseklye J."/>
            <person name="Drula E."/>
            <person name="Henrissat B."/>
            <person name="Nagy I."/>
            <person name="Chovatia M."/>
            <person name="Adam C."/>
            <person name="LaButti K."/>
            <person name="Lipzen A."/>
            <person name="Riley R."/>
            <person name="Grigoriev I.V."/>
            <person name="Nagy L.G."/>
        </authorList>
    </citation>
    <scope>NUCLEOTIDE SEQUENCE [LARGE SCALE GENOMIC DNA]</scope>
    <source>
        <strain evidence="5 6">NL-1724</strain>
    </source>
</reference>
<evidence type="ECO:0000256" key="1">
    <source>
        <dbReference type="ARBA" id="ARBA00005964"/>
    </source>
</evidence>
<dbReference type="Gene3D" id="3.40.50.1820">
    <property type="entry name" value="alpha/beta hydrolase"/>
    <property type="match status" value="1"/>
</dbReference>
<dbReference type="InterPro" id="IPR050309">
    <property type="entry name" value="Type-B_Carboxylest/Lipase"/>
</dbReference>
<name>A0A550D0K1_9AGAR</name>
<dbReference type="InterPro" id="IPR029058">
    <property type="entry name" value="AB_hydrolase_fold"/>
</dbReference>
<feature type="chain" id="PRO_5022266961" description="Carboxylic ester hydrolase" evidence="3">
    <location>
        <begin position="21"/>
        <end position="535"/>
    </location>
</feature>
<comment type="caution">
    <text evidence="5">The sequence shown here is derived from an EMBL/GenBank/DDBJ whole genome shotgun (WGS) entry which is preliminary data.</text>
</comment>
<dbReference type="InterPro" id="IPR002018">
    <property type="entry name" value="CarbesteraseB"/>
</dbReference>
<evidence type="ECO:0000256" key="2">
    <source>
        <dbReference type="ARBA" id="ARBA00022801"/>
    </source>
</evidence>
<proteinExistence type="inferred from homology"/>
<dbReference type="AlphaFoldDB" id="A0A550D0K1"/>
<organism evidence="5 6">
    <name type="scientific">Schizophyllum amplum</name>
    <dbReference type="NCBI Taxonomy" id="97359"/>
    <lineage>
        <taxon>Eukaryota</taxon>
        <taxon>Fungi</taxon>
        <taxon>Dikarya</taxon>
        <taxon>Basidiomycota</taxon>
        <taxon>Agaricomycotina</taxon>
        <taxon>Agaricomycetes</taxon>
        <taxon>Agaricomycetidae</taxon>
        <taxon>Agaricales</taxon>
        <taxon>Schizophyllaceae</taxon>
        <taxon>Schizophyllum</taxon>
    </lineage>
</organism>
<keyword evidence="2 3" id="KW-0378">Hydrolase</keyword>
<evidence type="ECO:0000313" key="5">
    <source>
        <dbReference type="EMBL" id="TRM70559.1"/>
    </source>
</evidence>
<feature type="signal peptide" evidence="3">
    <location>
        <begin position="1"/>
        <end position="20"/>
    </location>
</feature>
<dbReference type="InterPro" id="IPR019826">
    <property type="entry name" value="Carboxylesterase_B_AS"/>
</dbReference>
<dbReference type="PANTHER" id="PTHR11559">
    <property type="entry name" value="CARBOXYLESTERASE"/>
    <property type="match status" value="1"/>
</dbReference>
<dbReference type="PROSITE" id="PS00122">
    <property type="entry name" value="CARBOXYLESTERASE_B_1"/>
    <property type="match status" value="1"/>
</dbReference>
<dbReference type="STRING" id="97359.A0A550D0K1"/>
<accession>A0A550D0K1</accession>
<dbReference type="InterPro" id="IPR019819">
    <property type="entry name" value="Carboxylesterase_B_CS"/>
</dbReference>
<dbReference type="PROSITE" id="PS00941">
    <property type="entry name" value="CARBOXYLESTERASE_B_2"/>
    <property type="match status" value="1"/>
</dbReference>
<dbReference type="EC" id="3.1.1.-" evidence="3"/>
<dbReference type="SUPFAM" id="SSF53474">
    <property type="entry name" value="alpha/beta-Hydrolases"/>
    <property type="match status" value="1"/>
</dbReference>
<protein>
    <recommendedName>
        <fullName evidence="3">Carboxylic ester hydrolase</fullName>
        <ecNumber evidence="3">3.1.1.-</ecNumber>
    </recommendedName>
</protein>
<dbReference type="OrthoDB" id="408631at2759"/>
<dbReference type="EMBL" id="VDMD01000001">
    <property type="protein sequence ID" value="TRM70559.1"/>
    <property type="molecule type" value="Genomic_DNA"/>
</dbReference>
<dbReference type="GO" id="GO:0016787">
    <property type="term" value="F:hydrolase activity"/>
    <property type="evidence" value="ECO:0007669"/>
    <property type="project" value="UniProtKB-KW"/>
</dbReference>
<comment type="similarity">
    <text evidence="1 3">Belongs to the type-B carboxylesterase/lipase family.</text>
</comment>
<sequence>MGLNNLLVIGALLSLTSSIALRWFSTDSSPIVDLDYAKYRGKYDCTTNTTDFLGIRYAAAPIGPARWRAPSAPKPESRTISATSQPPICLQGWGGGLHVIEPEISSSEDCLFLNIFAPGRFKGSVTEHAKLPILVYIHGGGYALGGAGYPFLDPRHIIAESGGRVLAVVIQYRLGVFGFLSGSDVQADGVSNAGLLDQRFALQWVHQHISKFGGDPDHVTVWGQSAGAGSVAHQLLAGDELAGKSLFNAAILSSLYLPPAYEFNDPIIESVYTGVLRNSGCAAHPRPLDCLRSMDASIKSAAEMDVSSKRLHGTFTFQPVVDNTFVIQRPSEVLAQRRMLTKRLYAITNELEGAIFVTPDVVAKTSMAEYIHGLFLNLTPVAIGKAVDMYAAVDSPLGKAAAIMGEAIFDCPTYMFMRAFEAPYKAKFAVPTAVHGSDMHYYFPGAFGAPPTYDNELFARAFVGSFIDFILNKDFDVPASSSITPAWAAWEAESQIEMLFSRTANYQPLVRPVKTDDALMERCRFWSSVASDAGQ</sequence>
<gene>
    <name evidence="5" type="ORF">BD626DRAFT_477851</name>
</gene>
<keyword evidence="6" id="KW-1185">Reference proteome</keyword>
<evidence type="ECO:0000313" key="6">
    <source>
        <dbReference type="Proteomes" id="UP000320762"/>
    </source>
</evidence>
<feature type="domain" description="Carboxylesterase type B" evidence="4">
    <location>
        <begin position="29"/>
        <end position="505"/>
    </location>
</feature>